<feature type="compositionally biased region" description="Polar residues" evidence="1">
    <location>
        <begin position="32"/>
        <end position="44"/>
    </location>
</feature>
<feature type="region of interest" description="Disordered" evidence="1">
    <location>
        <begin position="24"/>
        <end position="44"/>
    </location>
</feature>
<organism evidence="2 3">
    <name type="scientific">Discina gigas</name>
    <dbReference type="NCBI Taxonomy" id="1032678"/>
    <lineage>
        <taxon>Eukaryota</taxon>
        <taxon>Fungi</taxon>
        <taxon>Dikarya</taxon>
        <taxon>Ascomycota</taxon>
        <taxon>Pezizomycotina</taxon>
        <taxon>Pezizomycetes</taxon>
        <taxon>Pezizales</taxon>
        <taxon>Discinaceae</taxon>
        <taxon>Discina</taxon>
    </lineage>
</organism>
<sequence length="275" mass="30329">MPPKGKGIPPSISRTTEACIQNTRLRAKKQQQRSSPGPSTPNNTFHITEEYNAAWSNLPLTVGIHSTHADGSFIIDKNDVSPSLTKWANSAFTQGVNPNRVRETINAKPFKGPADNLASPDTPTKKNRLTESVSNYSPTPSVTDSHYRHPETPTTPPNPPSESDYEETPRPIPRAPEVLDDSEMSEGGEESELELDPTALLLKTILNRIMTLEKRSKTPPSPTKYRNDPALVEKVATLTTKVAELERTMSLRPTTLPPPRATGRPQLRVLLDPDF</sequence>
<evidence type="ECO:0000256" key="1">
    <source>
        <dbReference type="SAM" id="MobiDB-lite"/>
    </source>
</evidence>
<reference evidence="2 3" key="1">
    <citation type="submission" date="2024-02" db="EMBL/GenBank/DDBJ databases">
        <title>Discinaceae phylogenomics.</title>
        <authorList>
            <person name="Dirks A.C."/>
            <person name="James T.Y."/>
        </authorList>
    </citation>
    <scope>NUCLEOTIDE SEQUENCE [LARGE SCALE GENOMIC DNA]</scope>
    <source>
        <strain evidence="2 3">ACD0624</strain>
    </source>
</reference>
<evidence type="ECO:0000313" key="2">
    <source>
        <dbReference type="EMBL" id="KAL0630640.1"/>
    </source>
</evidence>
<evidence type="ECO:0000313" key="3">
    <source>
        <dbReference type="Proteomes" id="UP001447188"/>
    </source>
</evidence>
<dbReference type="Proteomes" id="UP001447188">
    <property type="component" value="Unassembled WGS sequence"/>
</dbReference>
<proteinExistence type="predicted"/>
<protein>
    <submittedName>
        <fullName evidence="2">Uncharacterized protein</fullName>
    </submittedName>
</protein>
<feature type="compositionally biased region" description="Acidic residues" evidence="1">
    <location>
        <begin position="178"/>
        <end position="194"/>
    </location>
</feature>
<keyword evidence="3" id="KW-1185">Reference proteome</keyword>
<comment type="caution">
    <text evidence="2">The sequence shown here is derived from an EMBL/GenBank/DDBJ whole genome shotgun (WGS) entry which is preliminary data.</text>
</comment>
<feature type="compositionally biased region" description="Polar residues" evidence="1">
    <location>
        <begin position="130"/>
        <end position="144"/>
    </location>
</feature>
<dbReference type="EMBL" id="JBBBZM010000451">
    <property type="protein sequence ID" value="KAL0630640.1"/>
    <property type="molecule type" value="Genomic_DNA"/>
</dbReference>
<gene>
    <name evidence="2" type="ORF">Q9L58_010511</name>
</gene>
<accession>A0ABR3G4C7</accession>
<feature type="region of interest" description="Disordered" evidence="1">
    <location>
        <begin position="107"/>
        <end position="194"/>
    </location>
</feature>
<name>A0ABR3G4C7_9PEZI</name>